<dbReference type="Pfam" id="PF01522">
    <property type="entry name" value="Polysacc_deac_1"/>
    <property type="match status" value="1"/>
</dbReference>
<accession>A0ABP1RGH9</accession>
<dbReference type="InterPro" id="IPR052740">
    <property type="entry name" value="CE4"/>
</dbReference>
<dbReference type="EMBL" id="CAXLJM020000072">
    <property type="protein sequence ID" value="CAL8127586.1"/>
    <property type="molecule type" value="Genomic_DNA"/>
</dbReference>
<feature type="chain" id="PRO_5045509876" description="NodB homology domain-containing protein" evidence="1">
    <location>
        <begin position="22"/>
        <end position="398"/>
    </location>
</feature>
<proteinExistence type="predicted"/>
<comment type="caution">
    <text evidence="3">The sequence shown here is derived from an EMBL/GenBank/DDBJ whole genome shotgun (WGS) entry which is preliminary data.</text>
</comment>
<dbReference type="PANTHER" id="PTHR45985">
    <property type="match status" value="1"/>
</dbReference>
<dbReference type="Gene3D" id="3.20.20.370">
    <property type="entry name" value="Glycoside hydrolase/deacetylase"/>
    <property type="match status" value="1"/>
</dbReference>
<keyword evidence="4" id="KW-1185">Reference proteome</keyword>
<gene>
    <name evidence="3" type="ORF">ODALV1_LOCUS21904</name>
</gene>
<keyword evidence="1" id="KW-0732">Signal</keyword>
<evidence type="ECO:0000313" key="4">
    <source>
        <dbReference type="Proteomes" id="UP001642540"/>
    </source>
</evidence>
<dbReference type="PANTHER" id="PTHR45985:SF8">
    <property type="entry name" value="CHITIN DEACETYLASE-LIKE 9, ISOFORM A"/>
    <property type="match status" value="1"/>
</dbReference>
<sequence>MFGKRLVLASALFVGYVAVLALGQAVTPALPCTEAVLAENCTLPDCRCSGIDIPGNLTVATTPQLVFLTFDDAVAIQNIDFYREVLYNRKNPNNHNITATFFINHEYNNYALAHELYRLGHDIALHSMSHNPLTPYWANLNQSMWRAEVVDQRQQMATLARIPVADVKGFRAPFLQTGGDVMYSVLQEGGFQWECSRPTLNFRKPGIWPYTNDYRSTQDCQIQPCPVGEYKGFWTVPMIDMLGDNNEGCAMVDTCTPVPETADETYDLLLKNFNDHYTTNKAPFGIFTHAAWMNGADDEGLASRKIGYARFLDFLATKEDVYIVSISRAIEWIKTPTPVAELADFVPFQVPVKPDDCTVVRNCYYAAEQTPFPTERYMTVCDACPAVYPWLGNPLGVS</sequence>
<protein>
    <recommendedName>
        <fullName evidence="2">NodB homology domain-containing protein</fullName>
    </recommendedName>
</protein>
<feature type="signal peptide" evidence="1">
    <location>
        <begin position="1"/>
        <end position="21"/>
    </location>
</feature>
<reference evidence="3 4" key="1">
    <citation type="submission" date="2024-08" db="EMBL/GenBank/DDBJ databases">
        <authorList>
            <person name="Cucini C."/>
            <person name="Frati F."/>
        </authorList>
    </citation>
    <scope>NUCLEOTIDE SEQUENCE [LARGE SCALE GENOMIC DNA]</scope>
</reference>
<dbReference type="InterPro" id="IPR011330">
    <property type="entry name" value="Glyco_hydro/deAcase_b/a-brl"/>
</dbReference>
<dbReference type="SUPFAM" id="SSF88713">
    <property type="entry name" value="Glycoside hydrolase/deacetylase"/>
    <property type="match status" value="1"/>
</dbReference>
<name>A0ABP1RGH9_9HEXA</name>
<dbReference type="Proteomes" id="UP001642540">
    <property type="component" value="Unassembled WGS sequence"/>
</dbReference>
<evidence type="ECO:0000256" key="1">
    <source>
        <dbReference type="SAM" id="SignalP"/>
    </source>
</evidence>
<evidence type="ECO:0000259" key="2">
    <source>
        <dbReference type="Pfam" id="PF01522"/>
    </source>
</evidence>
<evidence type="ECO:0000313" key="3">
    <source>
        <dbReference type="EMBL" id="CAL8127586.1"/>
    </source>
</evidence>
<organism evidence="3 4">
    <name type="scientific">Orchesella dallaii</name>
    <dbReference type="NCBI Taxonomy" id="48710"/>
    <lineage>
        <taxon>Eukaryota</taxon>
        <taxon>Metazoa</taxon>
        <taxon>Ecdysozoa</taxon>
        <taxon>Arthropoda</taxon>
        <taxon>Hexapoda</taxon>
        <taxon>Collembola</taxon>
        <taxon>Entomobryomorpha</taxon>
        <taxon>Entomobryoidea</taxon>
        <taxon>Orchesellidae</taxon>
        <taxon>Orchesellinae</taxon>
        <taxon>Orchesella</taxon>
    </lineage>
</organism>
<feature type="domain" description="NodB homology" evidence="2">
    <location>
        <begin position="60"/>
        <end position="181"/>
    </location>
</feature>
<dbReference type="InterPro" id="IPR002509">
    <property type="entry name" value="NODB_dom"/>
</dbReference>